<dbReference type="AlphaFoldDB" id="A0A5N6WYX7"/>
<reference evidence="2" key="1">
    <citation type="submission" date="2019-04" db="EMBL/GenBank/DDBJ databases">
        <title>Friends and foes A comparative genomics studyof 23 Aspergillus species from section Flavi.</title>
        <authorList>
            <consortium name="DOE Joint Genome Institute"/>
            <person name="Kjaerbolling I."/>
            <person name="Vesth T."/>
            <person name="Frisvad J.C."/>
            <person name="Nybo J.L."/>
            <person name="Theobald S."/>
            <person name="Kildgaard S."/>
            <person name="Isbrandt T."/>
            <person name="Kuo A."/>
            <person name="Sato A."/>
            <person name="Lyhne E.K."/>
            <person name="Kogle M.E."/>
            <person name="Wiebenga A."/>
            <person name="Kun R.S."/>
            <person name="Lubbers R.J."/>
            <person name="Makela M.R."/>
            <person name="Barry K."/>
            <person name="Chovatia M."/>
            <person name="Clum A."/>
            <person name="Daum C."/>
            <person name="Haridas S."/>
            <person name="He G."/>
            <person name="LaButti K."/>
            <person name="Lipzen A."/>
            <person name="Mondo S."/>
            <person name="Riley R."/>
            <person name="Salamov A."/>
            <person name="Simmons B.A."/>
            <person name="Magnuson J.K."/>
            <person name="Henrissat B."/>
            <person name="Mortensen U.H."/>
            <person name="Larsen T.O."/>
            <person name="Devries R.P."/>
            <person name="Grigoriev I.V."/>
            <person name="Machida M."/>
            <person name="Baker S.E."/>
            <person name="Andersen M.R."/>
        </authorList>
    </citation>
    <scope>NUCLEOTIDE SEQUENCE [LARGE SCALE GENOMIC DNA]</scope>
    <source>
        <strain evidence="2">CBS 130017</strain>
    </source>
</reference>
<dbReference type="EMBL" id="ML741809">
    <property type="protein sequence ID" value="KAE8325276.1"/>
    <property type="molecule type" value="Genomic_DNA"/>
</dbReference>
<proteinExistence type="predicted"/>
<keyword evidence="2" id="KW-1185">Reference proteome</keyword>
<organism evidence="1 2">
    <name type="scientific">Aspergillus sergii</name>
    <dbReference type="NCBI Taxonomy" id="1034303"/>
    <lineage>
        <taxon>Eukaryota</taxon>
        <taxon>Fungi</taxon>
        <taxon>Dikarya</taxon>
        <taxon>Ascomycota</taxon>
        <taxon>Pezizomycotina</taxon>
        <taxon>Eurotiomycetes</taxon>
        <taxon>Eurotiomycetidae</taxon>
        <taxon>Eurotiales</taxon>
        <taxon>Aspergillaceae</taxon>
        <taxon>Aspergillus</taxon>
        <taxon>Aspergillus subgen. Circumdati</taxon>
    </lineage>
</organism>
<dbReference type="PROSITE" id="PS51257">
    <property type="entry name" value="PROKAR_LIPOPROTEIN"/>
    <property type="match status" value="1"/>
</dbReference>
<accession>A0A5N6WYX7</accession>
<sequence length="63" mass="7050">MRSCVLPNDNRECHAFSPSFPIVMLVGCSRSLMGQPMLYEVNLRRMQCLRPMVCLTCAVADTG</sequence>
<protein>
    <submittedName>
        <fullName evidence="1">Uncharacterized protein</fullName>
    </submittedName>
</protein>
<evidence type="ECO:0000313" key="2">
    <source>
        <dbReference type="Proteomes" id="UP000325945"/>
    </source>
</evidence>
<dbReference type="Proteomes" id="UP000325945">
    <property type="component" value="Unassembled WGS sequence"/>
</dbReference>
<evidence type="ECO:0000313" key="1">
    <source>
        <dbReference type="EMBL" id="KAE8325276.1"/>
    </source>
</evidence>
<gene>
    <name evidence="1" type="ORF">BDV39DRAFT_178839</name>
</gene>
<name>A0A5N6WYX7_9EURO</name>